<sequence>MTQLEFDALKGLHPGFFLENILERRQVDKNSLAYSIHEDPKSLQDILKGNSNISLAVALKIEDALQLEEGILGSLQLFYEIKQIKQAQQIDSKPDISKFRKILFWDTKFESINWQTQKAAIIRRVFERGNEEEKNEVARFYGMDIINQVLLK</sequence>
<dbReference type="Pfam" id="PF21956">
    <property type="entry name" value="DUF6922"/>
    <property type="match status" value="1"/>
</dbReference>
<dbReference type="InterPro" id="IPR010982">
    <property type="entry name" value="Lambda_DNA-bd_dom_sf"/>
</dbReference>
<dbReference type="EMBL" id="QLLL01000007">
    <property type="protein sequence ID" value="RAJ01598.1"/>
    <property type="molecule type" value="Genomic_DNA"/>
</dbReference>
<dbReference type="InterPro" id="IPR053830">
    <property type="entry name" value="DUF6922"/>
</dbReference>
<name>A0A327QCK3_9BACT</name>
<proteinExistence type="predicted"/>
<gene>
    <name evidence="2" type="ORF">LX64_03814</name>
</gene>
<dbReference type="InterPro" id="IPR001387">
    <property type="entry name" value="Cro/C1-type_HTH"/>
</dbReference>
<accession>A0A327QCK3</accession>
<dbReference type="PROSITE" id="PS50943">
    <property type="entry name" value="HTH_CROC1"/>
    <property type="match status" value="1"/>
</dbReference>
<comment type="caution">
    <text evidence="2">The sequence shown here is derived from an EMBL/GenBank/DDBJ whole genome shotgun (WGS) entry which is preliminary data.</text>
</comment>
<dbReference type="SUPFAM" id="SSF47413">
    <property type="entry name" value="lambda repressor-like DNA-binding domains"/>
    <property type="match status" value="1"/>
</dbReference>
<feature type="domain" description="HTH cro/C1-type" evidence="1">
    <location>
        <begin position="32"/>
        <end position="72"/>
    </location>
</feature>
<dbReference type="OrthoDB" id="1364214at2"/>
<evidence type="ECO:0000259" key="1">
    <source>
        <dbReference type="PROSITE" id="PS50943"/>
    </source>
</evidence>
<dbReference type="AlphaFoldDB" id="A0A327QCK3"/>
<keyword evidence="3" id="KW-1185">Reference proteome</keyword>
<reference evidence="2 3" key="1">
    <citation type="submission" date="2018-06" db="EMBL/GenBank/DDBJ databases">
        <title>Genomic Encyclopedia of Archaeal and Bacterial Type Strains, Phase II (KMG-II): from individual species to whole genera.</title>
        <authorList>
            <person name="Goeker M."/>
        </authorList>
    </citation>
    <scope>NUCLEOTIDE SEQUENCE [LARGE SCALE GENOMIC DNA]</scope>
    <source>
        <strain evidence="2 3">DSM 23857</strain>
    </source>
</reference>
<protein>
    <submittedName>
        <fullName evidence="2">Plasmid maintenance system antidote protein VapI</fullName>
    </submittedName>
</protein>
<evidence type="ECO:0000313" key="3">
    <source>
        <dbReference type="Proteomes" id="UP000249547"/>
    </source>
</evidence>
<organism evidence="2 3">
    <name type="scientific">Chitinophaga skermanii</name>
    <dbReference type="NCBI Taxonomy" id="331697"/>
    <lineage>
        <taxon>Bacteria</taxon>
        <taxon>Pseudomonadati</taxon>
        <taxon>Bacteroidota</taxon>
        <taxon>Chitinophagia</taxon>
        <taxon>Chitinophagales</taxon>
        <taxon>Chitinophagaceae</taxon>
        <taxon>Chitinophaga</taxon>
    </lineage>
</organism>
<dbReference type="Gene3D" id="1.10.260.40">
    <property type="entry name" value="lambda repressor-like DNA-binding domains"/>
    <property type="match status" value="1"/>
</dbReference>
<dbReference type="GO" id="GO:0003677">
    <property type="term" value="F:DNA binding"/>
    <property type="evidence" value="ECO:0007669"/>
    <property type="project" value="InterPro"/>
</dbReference>
<dbReference type="Proteomes" id="UP000249547">
    <property type="component" value="Unassembled WGS sequence"/>
</dbReference>
<dbReference type="RefSeq" id="WP_111599234.1">
    <property type="nucleotide sequence ID" value="NZ_QLLL01000007.1"/>
</dbReference>
<evidence type="ECO:0000313" key="2">
    <source>
        <dbReference type="EMBL" id="RAJ01598.1"/>
    </source>
</evidence>